<keyword evidence="3" id="KW-1015">Disulfide bond</keyword>
<evidence type="ECO:0008006" key="8">
    <source>
        <dbReference type="Google" id="ProtNLM"/>
    </source>
</evidence>
<reference evidence="6 7" key="1">
    <citation type="submission" date="2024-10" db="EMBL/GenBank/DDBJ databases">
        <title>Updated reference genomes for cyclostephanoid diatoms.</title>
        <authorList>
            <person name="Roberts W.R."/>
            <person name="Alverson A.J."/>
        </authorList>
    </citation>
    <scope>NUCLEOTIDE SEQUENCE [LARGE SCALE GENOMIC DNA]</scope>
    <source>
        <strain evidence="6 7">AJA228-03</strain>
    </source>
</reference>
<dbReference type="Gene3D" id="3.20.20.80">
    <property type="entry name" value="Glycosidases"/>
    <property type="match status" value="1"/>
</dbReference>
<dbReference type="AlphaFoldDB" id="A0ABD3SE79"/>
<comment type="similarity">
    <text evidence="1">Belongs to the glycosyl hydrolase 72 family.</text>
</comment>
<dbReference type="InterPro" id="IPR004886">
    <property type="entry name" value="Glucanosyltransferase"/>
</dbReference>
<evidence type="ECO:0000256" key="5">
    <source>
        <dbReference type="SAM" id="MobiDB-lite"/>
    </source>
</evidence>
<evidence type="ECO:0000256" key="4">
    <source>
        <dbReference type="ARBA" id="ARBA00023180"/>
    </source>
</evidence>
<feature type="compositionally biased region" description="Low complexity" evidence="5">
    <location>
        <begin position="454"/>
        <end position="464"/>
    </location>
</feature>
<dbReference type="Proteomes" id="UP001530377">
    <property type="component" value="Unassembled WGS sequence"/>
</dbReference>
<dbReference type="SUPFAM" id="SSF51445">
    <property type="entry name" value="(Trans)glycosidases"/>
    <property type="match status" value="1"/>
</dbReference>
<evidence type="ECO:0000256" key="2">
    <source>
        <dbReference type="ARBA" id="ARBA00022729"/>
    </source>
</evidence>
<evidence type="ECO:0000256" key="3">
    <source>
        <dbReference type="ARBA" id="ARBA00023157"/>
    </source>
</evidence>
<dbReference type="PANTHER" id="PTHR31468">
    <property type="entry name" value="1,3-BETA-GLUCANOSYLTRANSFERASE GAS1"/>
    <property type="match status" value="1"/>
</dbReference>
<evidence type="ECO:0000313" key="7">
    <source>
        <dbReference type="Proteomes" id="UP001530377"/>
    </source>
</evidence>
<proteinExistence type="inferred from homology"/>
<feature type="compositionally biased region" description="Gly residues" evidence="5">
    <location>
        <begin position="212"/>
        <end position="223"/>
    </location>
</feature>
<feature type="region of interest" description="Disordered" evidence="5">
    <location>
        <begin position="289"/>
        <end position="310"/>
    </location>
</feature>
<feature type="region of interest" description="Disordered" evidence="5">
    <location>
        <begin position="204"/>
        <end position="229"/>
    </location>
</feature>
<feature type="compositionally biased region" description="Pro residues" evidence="5">
    <location>
        <begin position="293"/>
        <end position="304"/>
    </location>
</feature>
<organism evidence="6 7">
    <name type="scientific">Cyclostephanos tholiformis</name>
    <dbReference type="NCBI Taxonomy" id="382380"/>
    <lineage>
        <taxon>Eukaryota</taxon>
        <taxon>Sar</taxon>
        <taxon>Stramenopiles</taxon>
        <taxon>Ochrophyta</taxon>
        <taxon>Bacillariophyta</taxon>
        <taxon>Coscinodiscophyceae</taxon>
        <taxon>Thalassiosirophycidae</taxon>
        <taxon>Stephanodiscales</taxon>
        <taxon>Stephanodiscaceae</taxon>
        <taxon>Cyclostephanos</taxon>
    </lineage>
</organism>
<feature type="region of interest" description="Disordered" evidence="5">
    <location>
        <begin position="451"/>
        <end position="486"/>
    </location>
</feature>
<dbReference type="InterPro" id="IPR017853">
    <property type="entry name" value="GH"/>
</dbReference>
<accession>A0ABD3SE79</accession>
<evidence type="ECO:0000256" key="1">
    <source>
        <dbReference type="ARBA" id="ARBA00007528"/>
    </source>
</evidence>
<gene>
    <name evidence="6" type="ORF">ACHAXA_011479</name>
</gene>
<evidence type="ECO:0000313" key="6">
    <source>
        <dbReference type="EMBL" id="KAL3822842.1"/>
    </source>
</evidence>
<dbReference type="PANTHER" id="PTHR31468:SF2">
    <property type="entry name" value="1,3-BETA-GLUCANOSYLTRANSFERASE GAS1"/>
    <property type="match status" value="1"/>
</dbReference>
<name>A0ABD3SE79_9STRA</name>
<protein>
    <recommendedName>
        <fullName evidence="8">Glycoside hydrolase family 5 domain-containing protein</fullName>
    </recommendedName>
</protein>
<feature type="region of interest" description="Disordered" evidence="5">
    <location>
        <begin position="50"/>
        <end position="72"/>
    </location>
</feature>
<comment type="caution">
    <text evidence="6">The sequence shown here is derived from an EMBL/GenBank/DDBJ whole genome shotgun (WGS) entry which is preliminary data.</text>
</comment>
<dbReference type="Pfam" id="PF03198">
    <property type="entry name" value="Glyco_hydro_72"/>
    <property type="match status" value="2"/>
</dbReference>
<keyword evidence="7" id="KW-1185">Reference proteome</keyword>
<sequence length="586" mass="63276">MSTTNDVTTTTIRPIVGIEDAIHVRGRRLYRSDGTRFLVRGIAFPAPPIDSSTSVVSSSSSNSNSHSNSRRYGYDPESWLAVLRQLRLDLDVEFNAVRLYRMHPDVVDYVDFFEGAAGLGIYVIVPLTSATGNGVLDRDVGPPDCYTRGLYDYGTSALSQYMRYPNVLAGVVGNEVMDTSFDSAACVRAYAMDMKSYMIDATSTTGTTRTRTGGGEMMGGGMDDGSSSMRPPSRVIPLIYASQDSSPVGPGTILDKDAALRLTTDYLTCVSSTSSGYDMDVYYDHAATTVRSPPTPPHPPPPPLARGGGPDDVTFGPAVDIMGINVESWCSSTQEYKTNRDGTPGPYYHLHEALVNVSVPIIFTEMGCPHSQYDRDDPIRRTPRGTRDWVDVDVVSRDMYDSWSGYVAYAYDGPSDFAMTSGGPWNGMDVLIPTADMYNFKMRVAGTVDGGAAGATTNTTTTNTKRGSPSGVDNDDSSSRFAYGPPPRRCDEVASELLSCCDVRVYDDGAMVSYRSDAGGAEAHDRHSSHLSRYAASAALAAFALYAIVRLGQWRSRHHPVGDDNARLHHANGDDGGAKYGAITLS</sequence>
<dbReference type="EMBL" id="JALLPB020000053">
    <property type="protein sequence ID" value="KAL3822842.1"/>
    <property type="molecule type" value="Genomic_DNA"/>
</dbReference>
<feature type="compositionally biased region" description="Low complexity" evidence="5">
    <location>
        <begin position="51"/>
        <end position="67"/>
    </location>
</feature>
<keyword evidence="4" id="KW-0325">Glycoprotein</keyword>
<keyword evidence="2" id="KW-0732">Signal</keyword>